<evidence type="ECO:0000259" key="1">
    <source>
        <dbReference type="Pfam" id="PF10421"/>
    </source>
</evidence>
<comment type="caution">
    <text evidence="2">The sequence shown here is derived from an EMBL/GenBank/DDBJ whole genome shotgun (WGS) entry which is preliminary data.</text>
</comment>
<reference evidence="2" key="2">
    <citation type="submission" date="2021-04" db="EMBL/GenBank/DDBJ databases">
        <authorList>
            <person name="Podell S."/>
        </authorList>
    </citation>
    <scope>NUCLEOTIDE SEQUENCE</scope>
    <source>
        <strain evidence="2">Hildebrandi</strain>
    </source>
</reference>
<accession>A0A9K3M413</accession>
<evidence type="ECO:0000313" key="3">
    <source>
        <dbReference type="Proteomes" id="UP000693970"/>
    </source>
</evidence>
<name>A0A9K3M413_9STRA</name>
<dbReference type="Pfam" id="PF10421">
    <property type="entry name" value="OAS1_C"/>
    <property type="match status" value="1"/>
</dbReference>
<dbReference type="EMBL" id="JAGRRH010000002">
    <property type="protein sequence ID" value="KAG7373404.1"/>
    <property type="molecule type" value="Genomic_DNA"/>
</dbReference>
<organism evidence="2 3">
    <name type="scientific">Nitzschia inconspicua</name>
    <dbReference type="NCBI Taxonomy" id="303405"/>
    <lineage>
        <taxon>Eukaryota</taxon>
        <taxon>Sar</taxon>
        <taxon>Stramenopiles</taxon>
        <taxon>Ochrophyta</taxon>
        <taxon>Bacillariophyta</taxon>
        <taxon>Bacillariophyceae</taxon>
        <taxon>Bacillariophycidae</taxon>
        <taxon>Bacillariales</taxon>
        <taxon>Bacillariaceae</taxon>
        <taxon>Nitzschia</taxon>
    </lineage>
</organism>
<dbReference type="InterPro" id="IPR018952">
    <property type="entry name" value="2-5-oligoAdlate_synth_1_dom2/C"/>
</dbReference>
<feature type="domain" description="2'-5'-oligoadenylate synthetase 1" evidence="1">
    <location>
        <begin position="114"/>
        <end position="153"/>
    </location>
</feature>
<dbReference type="Proteomes" id="UP000693970">
    <property type="component" value="Unassembled WGS sequence"/>
</dbReference>
<dbReference type="AlphaFoldDB" id="A0A9K3M413"/>
<reference evidence="2" key="1">
    <citation type="journal article" date="2021" name="Sci. Rep.">
        <title>Diploid genomic architecture of Nitzschia inconspicua, an elite biomass production diatom.</title>
        <authorList>
            <person name="Oliver A."/>
            <person name="Podell S."/>
            <person name="Pinowska A."/>
            <person name="Traller J.C."/>
            <person name="Smith S.R."/>
            <person name="McClure R."/>
            <person name="Beliaev A."/>
            <person name="Bohutskyi P."/>
            <person name="Hill E.A."/>
            <person name="Rabines A."/>
            <person name="Zheng H."/>
            <person name="Allen L.Z."/>
            <person name="Kuo A."/>
            <person name="Grigoriev I.V."/>
            <person name="Allen A.E."/>
            <person name="Hazlebeck D."/>
            <person name="Allen E.E."/>
        </authorList>
    </citation>
    <scope>NUCLEOTIDE SEQUENCE</scope>
    <source>
        <strain evidence="2">Hildebrandi</strain>
    </source>
</reference>
<keyword evidence="3" id="KW-1185">Reference proteome</keyword>
<evidence type="ECO:0000313" key="2">
    <source>
        <dbReference type="EMBL" id="KAG7373404.1"/>
    </source>
</evidence>
<sequence>MAWKNLLPAILPGLEIEMTTRFSVQFYLDGFEVDLLPAPNFARDDAEAKEEKQFVGAMSRIKTLPEATFHREIRCWSSALAERIVAHMRQQQSFVNAANLNVSGVNHKERDVPERVLKQRPIVLDPVNPHYNLANQLKDWSSIRSLASASLALMKKEQLATALQVRTIASLQNKPMNPGVEWRSQARLYERACPKNIQNIILCQLNNFVQVSTTILLSSVTKTPNREVVKASSFVDNMLPQVFAKDITSWTPSLDSHESKDVSFLFGQVPIPSQPDDLRFIYLKLSVDLVEEQVYRLSYEIQKDLDRQIEEGEDY</sequence>
<proteinExistence type="predicted"/>
<protein>
    <submittedName>
        <fullName evidence="2">2'-5'-oligoadenylate synthetase domain containing protein</fullName>
    </submittedName>
</protein>
<dbReference type="OrthoDB" id="10057353at2759"/>
<gene>
    <name evidence="2" type="ORF">IV203_034128</name>
</gene>